<sequence>MTRITLALTAALALAAGTALAAPKSYEIPEPTATLRAPKAGTHAEGFEAAQANCLVCHSVDYIAMQPPGKGAAFWESEVTKMVKVYHAPIDEAQAKAIAAYLTDTY</sequence>
<dbReference type="eggNOG" id="COG2010">
    <property type="taxonomic scope" value="Bacteria"/>
</dbReference>
<dbReference type="GO" id="GO:0009055">
    <property type="term" value="F:electron transfer activity"/>
    <property type="evidence" value="ECO:0007669"/>
    <property type="project" value="InterPro"/>
</dbReference>
<dbReference type="InterPro" id="IPR036909">
    <property type="entry name" value="Cyt_c-like_dom_sf"/>
</dbReference>
<name>A0A089Q4F2_9HYPH</name>
<dbReference type="Proteomes" id="UP000029492">
    <property type="component" value="Chromosome"/>
</dbReference>
<evidence type="ECO:0000256" key="1">
    <source>
        <dbReference type="SAM" id="SignalP"/>
    </source>
</evidence>
<reference evidence="2 3" key="1">
    <citation type="journal article" date="2014" name="PLoS ONE">
        <title>Genome Information of Methylobacterium oryzae, a Plant-Probiotic Methylotroph in the Phyllosphere.</title>
        <authorList>
            <person name="Kwak M.J."/>
            <person name="Jeong H."/>
            <person name="Madhaiyan M."/>
            <person name="Lee Y."/>
            <person name="Sa T.M."/>
            <person name="Oh T.K."/>
            <person name="Kim J.F."/>
        </authorList>
    </citation>
    <scope>NUCLEOTIDE SEQUENCE [LARGE SCALE GENOMIC DNA]</scope>
    <source>
        <strain evidence="2 3">CBMB20</strain>
    </source>
</reference>
<dbReference type="EMBL" id="CP003811">
    <property type="protein sequence ID" value="AIQ89389.1"/>
    <property type="molecule type" value="Genomic_DNA"/>
</dbReference>
<organism evidence="2 3">
    <name type="scientific">Methylobacterium oryzae CBMB20</name>
    <dbReference type="NCBI Taxonomy" id="693986"/>
    <lineage>
        <taxon>Bacteria</taxon>
        <taxon>Pseudomonadati</taxon>
        <taxon>Pseudomonadota</taxon>
        <taxon>Alphaproteobacteria</taxon>
        <taxon>Hyphomicrobiales</taxon>
        <taxon>Methylobacteriaceae</taxon>
        <taxon>Methylobacterium</taxon>
    </lineage>
</organism>
<dbReference type="STRING" id="693986.MOC_1634"/>
<dbReference type="SUPFAM" id="SSF46626">
    <property type="entry name" value="Cytochrome c"/>
    <property type="match status" value="1"/>
</dbReference>
<dbReference type="RefSeq" id="WP_043756452.1">
    <property type="nucleotide sequence ID" value="NZ_CP003811.1"/>
</dbReference>
<feature type="chain" id="PRO_5001849094" evidence="1">
    <location>
        <begin position="22"/>
        <end position="106"/>
    </location>
</feature>
<evidence type="ECO:0000313" key="3">
    <source>
        <dbReference type="Proteomes" id="UP000029492"/>
    </source>
</evidence>
<dbReference type="AlphaFoldDB" id="A0A089Q4F2"/>
<dbReference type="HOGENOM" id="CLU_155036_0_0_5"/>
<proteinExistence type="predicted"/>
<dbReference type="Gene3D" id="1.10.760.10">
    <property type="entry name" value="Cytochrome c-like domain"/>
    <property type="match status" value="1"/>
</dbReference>
<keyword evidence="3" id="KW-1185">Reference proteome</keyword>
<feature type="signal peptide" evidence="1">
    <location>
        <begin position="1"/>
        <end position="21"/>
    </location>
</feature>
<dbReference type="GO" id="GO:0020037">
    <property type="term" value="F:heme binding"/>
    <property type="evidence" value="ECO:0007669"/>
    <property type="project" value="InterPro"/>
</dbReference>
<evidence type="ECO:0000313" key="2">
    <source>
        <dbReference type="EMBL" id="AIQ89389.1"/>
    </source>
</evidence>
<gene>
    <name evidence="2" type="ORF">MOC_1634</name>
</gene>
<accession>A0A089Q4F2</accession>
<dbReference type="KEGG" id="mor:MOC_1634"/>
<protein>
    <submittedName>
        <fullName evidence="2">Sulfite:cytochrome c oxidoreductase subunit B</fullName>
    </submittedName>
</protein>
<keyword evidence="1" id="KW-0732">Signal</keyword>